<evidence type="ECO:0000256" key="1">
    <source>
        <dbReference type="SAM" id="SignalP"/>
    </source>
</evidence>
<keyword evidence="3" id="KW-1185">Reference proteome</keyword>
<gene>
    <name evidence="2" type="ORF">RM543_08295</name>
</gene>
<keyword evidence="1" id="KW-0732">Signal</keyword>
<sequence length="168" mass="17387">MRPTYLAIAIAIASVAVPLPASAQMGAPRPAQTPCLAATGEPENCVRILACIGDDGRWFDGRATGWNSGAVTGRTSDGVSCTGTWGIEPSGIGRAELFCEDGTAASVLSRYQDYETGTTIGEGLTGEGETIRTWSGENVLDFLLEDGTPTLPCGGDGVDFDRDGIPIS</sequence>
<accession>A0ABU3DG58</accession>
<protein>
    <submittedName>
        <fullName evidence="2">Uncharacterized protein</fullName>
    </submittedName>
</protein>
<comment type="caution">
    <text evidence="2">The sequence shown here is derived from an EMBL/GenBank/DDBJ whole genome shotgun (WGS) entry which is preliminary data.</text>
</comment>
<dbReference type="RefSeq" id="WP_311690470.1">
    <property type="nucleotide sequence ID" value="NZ_JAVRHL010000002.1"/>
</dbReference>
<organism evidence="2 3">
    <name type="scientific">Tropicimonas omnivorans</name>
    <dbReference type="NCBI Taxonomy" id="3075590"/>
    <lineage>
        <taxon>Bacteria</taxon>
        <taxon>Pseudomonadati</taxon>
        <taxon>Pseudomonadota</taxon>
        <taxon>Alphaproteobacteria</taxon>
        <taxon>Rhodobacterales</taxon>
        <taxon>Roseobacteraceae</taxon>
        <taxon>Tropicimonas</taxon>
    </lineage>
</organism>
<reference evidence="2 3" key="1">
    <citation type="submission" date="2023-09" db="EMBL/GenBank/DDBJ databases">
        <authorList>
            <person name="Rey-Velasco X."/>
        </authorList>
    </citation>
    <scope>NUCLEOTIDE SEQUENCE [LARGE SCALE GENOMIC DNA]</scope>
    <source>
        <strain evidence="2 3">F158</strain>
    </source>
</reference>
<name>A0ABU3DG58_9RHOB</name>
<feature type="chain" id="PRO_5046825546" evidence="1">
    <location>
        <begin position="24"/>
        <end position="168"/>
    </location>
</feature>
<dbReference type="Proteomes" id="UP001265259">
    <property type="component" value="Unassembled WGS sequence"/>
</dbReference>
<proteinExistence type="predicted"/>
<evidence type="ECO:0000313" key="2">
    <source>
        <dbReference type="EMBL" id="MDT0682683.1"/>
    </source>
</evidence>
<dbReference type="EMBL" id="JAVRHL010000002">
    <property type="protein sequence ID" value="MDT0682683.1"/>
    <property type="molecule type" value="Genomic_DNA"/>
</dbReference>
<feature type="signal peptide" evidence="1">
    <location>
        <begin position="1"/>
        <end position="23"/>
    </location>
</feature>
<evidence type="ECO:0000313" key="3">
    <source>
        <dbReference type="Proteomes" id="UP001265259"/>
    </source>
</evidence>